<dbReference type="Gene3D" id="3.40.1000.70">
    <property type="entry name" value="PknH-like extracellular domain"/>
    <property type="match status" value="1"/>
</dbReference>
<dbReference type="InterPro" id="IPR026954">
    <property type="entry name" value="PknH-like_Extracell"/>
</dbReference>
<feature type="compositionally biased region" description="Low complexity" evidence="1">
    <location>
        <begin position="68"/>
        <end position="102"/>
    </location>
</feature>
<dbReference type="Pfam" id="PF14032">
    <property type="entry name" value="PknH_C"/>
    <property type="match status" value="1"/>
</dbReference>
<evidence type="ECO:0000259" key="3">
    <source>
        <dbReference type="Pfam" id="PF14032"/>
    </source>
</evidence>
<proteinExistence type="predicted"/>
<evidence type="ECO:0000256" key="2">
    <source>
        <dbReference type="SAM" id="Phobius"/>
    </source>
</evidence>
<feature type="transmembrane region" description="Helical" evidence="2">
    <location>
        <begin position="44"/>
        <end position="65"/>
    </location>
</feature>
<keyword evidence="2" id="KW-0812">Transmembrane</keyword>
<comment type="caution">
    <text evidence="4">The sequence shown here is derived from an EMBL/GenBank/DDBJ whole genome shotgun (WGS) entry which is preliminary data.</text>
</comment>
<evidence type="ECO:0000256" key="1">
    <source>
        <dbReference type="SAM" id="MobiDB-lite"/>
    </source>
</evidence>
<sequence>MDPQGRPYDDDRTVPRAPVPPPPAQVPGGWQPPAPPAKPPQNRWMWVMIAATVVIVIASVVVVVVSTTGGDDSTTTASTSTTQPSTTTKAGVPKTSTPKTTEAPPPPATPVAPDAVMGFLLSAPEVASVYSVPALIEKNSGTDPIGGDSPIPLECRSAWAPAHKETYDPTGFTGVARKTIGDDPPTGRGVVEAVVAYPDAAAATAARDRVVAAWRNCQNIDFTEKLGGRDHDWKTGVVGNNDGVNILLLFSQSPPGAPPTSDNPNCQRAITVERNVVVDALGCGPGTGNQGFTVARDIARKVAAAP</sequence>
<protein>
    <submittedName>
        <fullName evidence="4">Sensor domain-containing protein</fullName>
    </submittedName>
</protein>
<gene>
    <name evidence="4" type="ORF">NM203_31500</name>
</gene>
<dbReference type="RefSeq" id="WP_255064887.1">
    <property type="nucleotide sequence ID" value="NZ_JANDBD010000019.1"/>
</dbReference>
<dbReference type="InterPro" id="IPR038232">
    <property type="entry name" value="PknH-like_Extracell_sf"/>
</dbReference>
<evidence type="ECO:0000313" key="5">
    <source>
        <dbReference type="Proteomes" id="UP001651690"/>
    </source>
</evidence>
<feature type="region of interest" description="Disordered" evidence="1">
    <location>
        <begin position="1"/>
        <end position="38"/>
    </location>
</feature>
<feature type="compositionally biased region" description="Pro residues" evidence="1">
    <location>
        <begin position="17"/>
        <end position="38"/>
    </location>
</feature>
<accession>A0ABT1MET0</accession>
<feature type="domain" description="PknH-like extracellular" evidence="3">
    <location>
        <begin position="111"/>
        <end position="301"/>
    </location>
</feature>
<name>A0ABT1MET0_9MYCO</name>
<reference evidence="4 5" key="1">
    <citation type="submission" date="2022-06" db="EMBL/GenBank/DDBJ databases">
        <title>Mycolicibacterium sp. CAU 1645 isolated from seawater.</title>
        <authorList>
            <person name="Kim W."/>
        </authorList>
    </citation>
    <scope>NUCLEOTIDE SEQUENCE [LARGE SCALE GENOMIC DNA]</scope>
    <source>
        <strain evidence="4 5">CAU 1645</strain>
    </source>
</reference>
<evidence type="ECO:0000313" key="4">
    <source>
        <dbReference type="EMBL" id="MCP9276719.1"/>
    </source>
</evidence>
<organism evidence="4 5">
    <name type="scientific">Mycolicibacterium arenosum</name>
    <dbReference type="NCBI Taxonomy" id="2952157"/>
    <lineage>
        <taxon>Bacteria</taxon>
        <taxon>Bacillati</taxon>
        <taxon>Actinomycetota</taxon>
        <taxon>Actinomycetes</taxon>
        <taxon>Mycobacteriales</taxon>
        <taxon>Mycobacteriaceae</taxon>
        <taxon>Mycolicibacterium</taxon>
    </lineage>
</organism>
<dbReference type="EMBL" id="JANDBD010000019">
    <property type="protein sequence ID" value="MCP9276719.1"/>
    <property type="molecule type" value="Genomic_DNA"/>
</dbReference>
<keyword evidence="2" id="KW-1133">Transmembrane helix</keyword>
<feature type="region of interest" description="Disordered" evidence="1">
    <location>
        <begin position="68"/>
        <end position="108"/>
    </location>
</feature>
<keyword evidence="2" id="KW-0472">Membrane</keyword>
<dbReference type="Proteomes" id="UP001651690">
    <property type="component" value="Unassembled WGS sequence"/>
</dbReference>
<keyword evidence="5" id="KW-1185">Reference proteome</keyword>